<evidence type="ECO:0000256" key="2">
    <source>
        <dbReference type="ARBA" id="ARBA00006434"/>
    </source>
</evidence>
<dbReference type="GO" id="GO:0006814">
    <property type="term" value="P:sodium ion transport"/>
    <property type="evidence" value="ECO:0007669"/>
    <property type="project" value="UniProtKB-KW"/>
</dbReference>
<accession>A0A6P4FCI3</accession>
<evidence type="ECO:0000256" key="12">
    <source>
        <dbReference type="SAM" id="Phobius"/>
    </source>
</evidence>
<dbReference type="Pfam" id="PF00474">
    <property type="entry name" value="SSF"/>
    <property type="match status" value="1"/>
</dbReference>
<feature type="transmembrane region" description="Helical" evidence="12">
    <location>
        <begin position="350"/>
        <end position="370"/>
    </location>
</feature>
<feature type="transmembrane region" description="Helical" evidence="12">
    <location>
        <begin position="105"/>
        <end position="129"/>
    </location>
</feature>
<reference evidence="13" key="1">
    <citation type="submission" date="2025-08" db="UniProtKB">
        <authorList>
            <consortium name="RefSeq"/>
        </authorList>
    </citation>
    <scope>IDENTIFICATION</scope>
</reference>
<organism evidence="13">
    <name type="scientific">Drosophila rhopaloa</name>
    <name type="common">Fruit fly</name>
    <dbReference type="NCBI Taxonomy" id="1041015"/>
    <lineage>
        <taxon>Eukaryota</taxon>
        <taxon>Metazoa</taxon>
        <taxon>Ecdysozoa</taxon>
        <taxon>Arthropoda</taxon>
        <taxon>Hexapoda</taxon>
        <taxon>Insecta</taxon>
        <taxon>Pterygota</taxon>
        <taxon>Neoptera</taxon>
        <taxon>Endopterygota</taxon>
        <taxon>Diptera</taxon>
        <taxon>Brachycera</taxon>
        <taxon>Muscomorpha</taxon>
        <taxon>Ephydroidea</taxon>
        <taxon>Drosophilidae</taxon>
        <taxon>Drosophila</taxon>
        <taxon>Sophophora</taxon>
    </lineage>
</organism>
<keyword evidence="7" id="KW-0915">Sodium</keyword>
<feature type="transmembrane region" description="Helical" evidence="12">
    <location>
        <begin position="73"/>
        <end position="93"/>
    </location>
</feature>
<dbReference type="OrthoDB" id="196131at2759"/>
<feature type="transmembrane region" description="Helical" evidence="12">
    <location>
        <begin position="225"/>
        <end position="245"/>
    </location>
</feature>
<dbReference type="PANTHER" id="PTHR42985">
    <property type="entry name" value="SODIUM-COUPLED MONOCARBOXYLATE TRANSPORTER"/>
    <property type="match status" value="1"/>
</dbReference>
<evidence type="ECO:0000256" key="6">
    <source>
        <dbReference type="ARBA" id="ARBA00022989"/>
    </source>
</evidence>
<evidence type="ECO:0000256" key="8">
    <source>
        <dbReference type="ARBA" id="ARBA00023065"/>
    </source>
</evidence>
<dbReference type="InterPro" id="IPR038377">
    <property type="entry name" value="Na/Glc_symporter_sf"/>
</dbReference>
<keyword evidence="10" id="KW-0739">Sodium transport</keyword>
<dbReference type="GO" id="GO:0005886">
    <property type="term" value="C:plasma membrane"/>
    <property type="evidence" value="ECO:0007669"/>
    <property type="project" value="UniProtKB-SubCell"/>
</dbReference>
<evidence type="ECO:0000256" key="11">
    <source>
        <dbReference type="RuleBase" id="RU362091"/>
    </source>
</evidence>
<keyword evidence="8" id="KW-0406">Ion transport</keyword>
<feature type="transmembrane region" description="Helical" evidence="12">
    <location>
        <begin position="288"/>
        <end position="308"/>
    </location>
</feature>
<evidence type="ECO:0000256" key="10">
    <source>
        <dbReference type="ARBA" id="ARBA00023201"/>
    </source>
</evidence>
<dbReference type="PANTHER" id="PTHR42985:SF41">
    <property type="entry name" value="GH19970P-RELATED"/>
    <property type="match status" value="1"/>
</dbReference>
<evidence type="ECO:0000256" key="7">
    <source>
        <dbReference type="ARBA" id="ARBA00023053"/>
    </source>
</evidence>
<dbReference type="AlphaFoldDB" id="A0A6P4FCI3"/>
<comment type="subcellular location">
    <subcellularLocation>
        <location evidence="1">Cell membrane</location>
        <topology evidence="1">Multi-pass membrane protein</topology>
    </subcellularLocation>
</comment>
<protein>
    <submittedName>
        <fullName evidence="13">Sodium-coupled monocarboxylate transporter 1</fullName>
    </submittedName>
</protein>
<dbReference type="Gene3D" id="1.20.1730.10">
    <property type="entry name" value="Sodium/glucose cotransporter"/>
    <property type="match status" value="2"/>
</dbReference>
<evidence type="ECO:0000256" key="1">
    <source>
        <dbReference type="ARBA" id="ARBA00004651"/>
    </source>
</evidence>
<feature type="transmembrane region" description="Helical" evidence="12">
    <location>
        <begin position="251"/>
        <end position="276"/>
    </location>
</feature>
<proteinExistence type="inferred from homology"/>
<keyword evidence="3" id="KW-0813">Transport</keyword>
<keyword evidence="9 12" id="KW-0472">Membrane</keyword>
<name>A0A6P4FCI3_DRORH</name>
<evidence type="ECO:0000256" key="9">
    <source>
        <dbReference type="ARBA" id="ARBA00023136"/>
    </source>
</evidence>
<keyword evidence="5 12" id="KW-0812">Transmembrane</keyword>
<dbReference type="InterPro" id="IPR051163">
    <property type="entry name" value="Sodium:Solute_Symporter_SSF"/>
</dbReference>
<evidence type="ECO:0000256" key="4">
    <source>
        <dbReference type="ARBA" id="ARBA00022475"/>
    </source>
</evidence>
<keyword evidence="6 12" id="KW-1133">Transmembrane helix</keyword>
<gene>
    <name evidence="13" type="primary">LOC108047535</name>
</gene>
<keyword evidence="4" id="KW-1003">Cell membrane</keyword>
<dbReference type="GO" id="GO:0015293">
    <property type="term" value="F:symporter activity"/>
    <property type="evidence" value="ECO:0007669"/>
    <property type="project" value="TreeGrafter"/>
</dbReference>
<sequence length="411" mass="45029">MDSYRFGTVDYIVLVGMTILSTGTGLYFGGIKKTSKHIDDVELTNIAKGKSLKQNFGSDKIDEYLMGSRNMNVVPVSISLIGSFVSGVTIMGIPSEIYHYGTQYFLVIMPIILQGIAISYIYLPVYSALKVHSAYQYLEMRFNSSVRTIASFMFIFSTHDDQLLPLFVVETVGHIYGMPGLFIAGIFGAGLSTLSSCFNTVALVFLEDIVRGCLKLQPSERVSTILIKSSIVFQGVMAFLLVFLIRELRGVLSVCNSIASITAGTALGIFTLGMLVPWSNTVGTATGGIISIILAAWLSFGSQIAAALGQLSSQMLPVSVEGCLGNVTTPQKHWVDQEEVFPLYRLSYHWINPIGVVTTVVVGALVSLVTKPTDIKTINSKLISPVIHRFLPRECFRDLHFNEESLKKVFK</sequence>
<dbReference type="PROSITE" id="PS50283">
    <property type="entry name" value="NA_SOLUT_SYMP_3"/>
    <property type="match status" value="1"/>
</dbReference>
<dbReference type="RefSeq" id="XP_016983236.1">
    <property type="nucleotide sequence ID" value="XM_017127747.1"/>
</dbReference>
<evidence type="ECO:0000313" key="13">
    <source>
        <dbReference type="RefSeq" id="XP_016983236.1"/>
    </source>
</evidence>
<evidence type="ECO:0000256" key="5">
    <source>
        <dbReference type="ARBA" id="ARBA00022692"/>
    </source>
</evidence>
<evidence type="ECO:0000256" key="3">
    <source>
        <dbReference type="ARBA" id="ARBA00022448"/>
    </source>
</evidence>
<dbReference type="InterPro" id="IPR001734">
    <property type="entry name" value="Na/solute_symporter"/>
</dbReference>
<feature type="transmembrane region" description="Helical" evidence="12">
    <location>
        <begin position="12"/>
        <end position="29"/>
    </location>
</feature>
<comment type="similarity">
    <text evidence="2 11">Belongs to the sodium:solute symporter (SSF) (TC 2.A.21) family.</text>
</comment>
<feature type="transmembrane region" description="Helical" evidence="12">
    <location>
        <begin position="181"/>
        <end position="205"/>
    </location>
</feature>